<dbReference type="AlphaFoldDB" id="F1T5A6"/>
<dbReference type="RefSeq" id="WP_006302966.1">
    <property type="nucleotide sequence ID" value="NZ_ACGK02000001.1"/>
</dbReference>
<dbReference type="InterPro" id="IPR036188">
    <property type="entry name" value="FAD/NAD-bd_sf"/>
</dbReference>
<dbReference type="PANTHER" id="PTHR42887">
    <property type="entry name" value="OS12G0638800 PROTEIN"/>
    <property type="match status" value="1"/>
</dbReference>
<dbReference type="eggNOG" id="COG2081">
    <property type="taxonomic scope" value="Bacteria"/>
</dbReference>
<dbReference type="InterPro" id="IPR057661">
    <property type="entry name" value="RsdA/BaiN/AoA(So)_Rossmann"/>
</dbReference>
<sequence>MKHTTWKKPSRRARTAQLIQQAYKVTAPRSADVVIVGGGAAGLACAIILAEHGISPCIIEQNLELGTSILPTGNGACNFSTTSLNPLGYNNPHFVEQSFGSDALQDIYAFFKRCGLLWCSKEDRLYPHSLQASSVTSVLRSTLESYKHTHICGCTVTRIDQRDTGFKISYENLWDLQTMQRATHDRIRKTILAQSVVIACGGKNNLPNLPSLLSTTDFTPLLCPLLCADDPLFVLTGLRAQAKLSLERADKVIWQEAGELLIRDYGISGIVSFNASRFARPQDRIIVNFLPEYTTSQAYELIYNALLSYKERVHNVHMSVAVVQKTYTERDLACALSGIFAPELAQFFAKTSFINLNQKTQNSTDLNTYAEALRLTIQSYKLRFISTTQTMSAQVHRGGISSTDINPHTLEAHHIPGLYVIGEALDIDGMCGGYNLSWAWKSGITAAQSICASYKTLKDK</sequence>
<dbReference type="InterPro" id="IPR004792">
    <property type="entry name" value="BaiN-like"/>
</dbReference>
<dbReference type="Gene3D" id="1.10.8.260">
    <property type="entry name" value="HI0933 insert domain-like"/>
    <property type="match status" value="1"/>
</dbReference>
<gene>
    <name evidence="2" type="ORF">HMPREF0091_10784</name>
</gene>
<comment type="caution">
    <text evidence="2">The sequence shown here is derived from an EMBL/GenBank/DDBJ whole genome shotgun (WGS) entry which is preliminary data.</text>
</comment>
<protein>
    <submittedName>
        <fullName evidence="2">Flavoprotein family protein</fullName>
    </submittedName>
</protein>
<dbReference type="PANTHER" id="PTHR42887:SF2">
    <property type="entry name" value="OS12G0638800 PROTEIN"/>
    <property type="match status" value="1"/>
</dbReference>
<dbReference type="EMBL" id="ACGK02000001">
    <property type="protein sequence ID" value="EGF23837.1"/>
    <property type="molecule type" value="Genomic_DNA"/>
</dbReference>
<dbReference type="Gene3D" id="3.50.50.60">
    <property type="entry name" value="FAD/NAD(P)-binding domain"/>
    <property type="match status" value="1"/>
</dbReference>
<organism evidence="2 3">
    <name type="scientific">Fannyhessea vaginae DSM 15829</name>
    <dbReference type="NCBI Taxonomy" id="525256"/>
    <lineage>
        <taxon>Bacteria</taxon>
        <taxon>Bacillati</taxon>
        <taxon>Actinomycetota</taxon>
        <taxon>Coriobacteriia</taxon>
        <taxon>Coriobacteriales</taxon>
        <taxon>Atopobiaceae</taxon>
        <taxon>Fannyhessea</taxon>
    </lineage>
</organism>
<dbReference type="PRINTS" id="PR00368">
    <property type="entry name" value="FADPNR"/>
</dbReference>
<dbReference type="NCBIfam" id="TIGR00275">
    <property type="entry name" value="aminoacetone oxidase family FAD-binding enzyme"/>
    <property type="match status" value="1"/>
</dbReference>
<dbReference type="GeneID" id="93210388"/>
<evidence type="ECO:0000259" key="1">
    <source>
        <dbReference type="Pfam" id="PF03486"/>
    </source>
</evidence>
<dbReference type="InterPro" id="IPR023166">
    <property type="entry name" value="BaiN-like_dom_sf"/>
</dbReference>
<accession>F1T5A6</accession>
<dbReference type="SUPFAM" id="SSF51905">
    <property type="entry name" value="FAD/NAD(P)-binding domain"/>
    <property type="match status" value="1"/>
</dbReference>
<dbReference type="Gene3D" id="2.40.30.10">
    <property type="entry name" value="Translation factors"/>
    <property type="match status" value="1"/>
</dbReference>
<dbReference type="Proteomes" id="UP000005947">
    <property type="component" value="Unassembled WGS sequence"/>
</dbReference>
<evidence type="ECO:0000313" key="3">
    <source>
        <dbReference type="Proteomes" id="UP000005947"/>
    </source>
</evidence>
<dbReference type="SUPFAM" id="SSF160996">
    <property type="entry name" value="HI0933 insert domain-like"/>
    <property type="match status" value="1"/>
</dbReference>
<evidence type="ECO:0000313" key="2">
    <source>
        <dbReference type="EMBL" id="EGF23837.1"/>
    </source>
</evidence>
<dbReference type="Pfam" id="PF03486">
    <property type="entry name" value="HI0933_like"/>
    <property type="match status" value="1"/>
</dbReference>
<keyword evidence="3" id="KW-1185">Reference proteome</keyword>
<feature type="domain" description="RsdA/BaiN/AoA(So)-like Rossmann fold-like" evidence="1">
    <location>
        <begin position="32"/>
        <end position="448"/>
    </location>
</feature>
<proteinExistence type="predicted"/>
<dbReference type="PRINTS" id="PR00411">
    <property type="entry name" value="PNDRDTASEI"/>
</dbReference>
<dbReference type="OrthoDB" id="9773233at2"/>
<name>F1T5A6_9ACTN</name>
<reference evidence="2 3" key="1">
    <citation type="submission" date="2011-02" db="EMBL/GenBank/DDBJ databases">
        <authorList>
            <person name="Muzny D."/>
            <person name="Qin X."/>
            <person name="Buhay C."/>
            <person name="Dugan-Rocha S."/>
            <person name="Ding Y."/>
            <person name="Chen G."/>
            <person name="Hawes A."/>
            <person name="Holder M."/>
            <person name="Jhangiani S."/>
            <person name="Johnson A."/>
            <person name="Khan Z."/>
            <person name="Li Z."/>
            <person name="Liu W."/>
            <person name="Liu X."/>
            <person name="Perez L."/>
            <person name="Shen H."/>
            <person name="Wang Q."/>
            <person name="Watt J."/>
            <person name="Xi L."/>
            <person name="Xin Y."/>
            <person name="Zhou J."/>
            <person name="Deng J."/>
            <person name="Jiang H."/>
            <person name="Liu Y."/>
            <person name="Qu J."/>
            <person name="Song X.-Z."/>
            <person name="Zhang L."/>
            <person name="Villasana D."/>
            <person name="Johnson A."/>
            <person name="Liu J."/>
            <person name="Liyanage D."/>
            <person name="Lorensuhewa L."/>
            <person name="Robinson T."/>
            <person name="Song A."/>
            <person name="Song B.-B."/>
            <person name="Dinh H."/>
            <person name="Thornton R."/>
            <person name="Coyle M."/>
            <person name="Francisco L."/>
            <person name="Jackson L."/>
            <person name="Javaid M."/>
            <person name="Korchina V."/>
            <person name="Kovar C."/>
            <person name="Mata R."/>
            <person name="Mathew T."/>
            <person name="Ngo R."/>
            <person name="Nguyen L."/>
            <person name="Nguyen N."/>
            <person name="Okwuonu G."/>
            <person name="Ongeri F."/>
            <person name="Pham C."/>
            <person name="Simmons D."/>
            <person name="Wilczek-Boney K."/>
            <person name="Hale W."/>
            <person name="Jakkamsetti A."/>
            <person name="Pham P."/>
            <person name="Ruth R."/>
            <person name="San Lucas F."/>
            <person name="Warren J."/>
            <person name="Zhang J."/>
            <person name="Zhao Z."/>
            <person name="Zhou C."/>
            <person name="Zhu D."/>
            <person name="Lee S."/>
            <person name="Bess C."/>
            <person name="Blankenburg K."/>
            <person name="Forbes L."/>
            <person name="Fu Q."/>
            <person name="Gubbala S."/>
            <person name="Hirani K."/>
            <person name="Jayaseelan J.C."/>
            <person name="Lara F."/>
            <person name="Munidasa M."/>
            <person name="Palculict T."/>
            <person name="Patil S."/>
            <person name="Pu L.-L."/>
            <person name="Saada N."/>
            <person name="Tang L."/>
            <person name="Weissenberger G."/>
            <person name="Zhu Y."/>
            <person name="Hemphill L."/>
            <person name="Shang Y."/>
            <person name="Youmans B."/>
            <person name="Ayvaz T."/>
            <person name="Ross M."/>
            <person name="Santibanez J."/>
            <person name="Aqrawi P."/>
            <person name="Gross S."/>
            <person name="Joshi V."/>
            <person name="Fowler G."/>
            <person name="Nazareth L."/>
            <person name="Reid J."/>
            <person name="Worley K."/>
            <person name="Petrosino J."/>
            <person name="Highlander S."/>
            <person name="Gibbs R."/>
        </authorList>
    </citation>
    <scope>NUCLEOTIDE SEQUENCE [LARGE SCALE GENOMIC DNA]</scope>
    <source>
        <strain evidence="2 3">DSM 15829</strain>
    </source>
</reference>